<dbReference type="InterPro" id="IPR029787">
    <property type="entry name" value="Nucleotide_cyclase"/>
</dbReference>
<feature type="domain" description="GGDEF" evidence="4">
    <location>
        <begin position="245"/>
        <end position="380"/>
    </location>
</feature>
<feature type="transmembrane region" description="Helical" evidence="3">
    <location>
        <begin position="31"/>
        <end position="49"/>
    </location>
</feature>
<dbReference type="RefSeq" id="WP_263571759.1">
    <property type="nucleotide sequence ID" value="NZ_JAJIRN010000006.1"/>
</dbReference>
<dbReference type="PANTHER" id="PTHR45138:SF9">
    <property type="entry name" value="DIGUANYLATE CYCLASE DGCM-RELATED"/>
    <property type="match status" value="1"/>
</dbReference>
<proteinExistence type="predicted"/>
<dbReference type="InterPro" id="IPR000160">
    <property type="entry name" value="GGDEF_dom"/>
</dbReference>
<evidence type="ECO:0000256" key="2">
    <source>
        <dbReference type="ARBA" id="ARBA00034247"/>
    </source>
</evidence>
<dbReference type="Gene3D" id="3.30.70.270">
    <property type="match status" value="1"/>
</dbReference>
<gene>
    <name evidence="5" type="ORF">LNV07_13840</name>
</gene>
<feature type="transmembrane region" description="Helical" evidence="3">
    <location>
        <begin position="141"/>
        <end position="163"/>
    </location>
</feature>
<dbReference type="NCBIfam" id="TIGR00254">
    <property type="entry name" value="GGDEF"/>
    <property type="match status" value="1"/>
</dbReference>
<dbReference type="SMART" id="SM00267">
    <property type="entry name" value="GGDEF"/>
    <property type="match status" value="1"/>
</dbReference>
<keyword evidence="6" id="KW-1185">Reference proteome</keyword>
<sequence>MPLLVSLQLALYVLLWALASAALKDERRAILQWMGYALASAGSVALLGWRPDGPIWLTHTGSSAASLLSLMLASRGVLLFLGLRPNDRLSIALAGAAAMGLGWVGPSDTASRLAVAGFFNIVVIVGGFVQSRPAFMREFGLRLAVAATLPSLILIGMNGYFLILGLLGRAPVISAQKGELPMAIWVVTLVSAAAFNYLFLFLVGFRMQQSLQRQATHDVLTGLPNRRAMAQRLQLEWDRSQRYGKPFVVISADVDHFKSINDRYGHALGDQALIAVARALRASARDSDHVSRVGGEEFLILMPEAQMASEGLPKAERLRAAIARLELMAPSGEKIALHASFGVSGWLASDQDREQVLRRADRALYEAKHKGRDRVVLQPD</sequence>
<evidence type="ECO:0000256" key="1">
    <source>
        <dbReference type="ARBA" id="ARBA00012528"/>
    </source>
</evidence>
<dbReference type="SUPFAM" id="SSF55073">
    <property type="entry name" value="Nucleotide cyclase"/>
    <property type="match status" value="1"/>
</dbReference>
<dbReference type="InterPro" id="IPR050469">
    <property type="entry name" value="Diguanylate_Cyclase"/>
</dbReference>
<evidence type="ECO:0000313" key="6">
    <source>
        <dbReference type="Proteomes" id="UP001209701"/>
    </source>
</evidence>
<dbReference type="PROSITE" id="PS50887">
    <property type="entry name" value="GGDEF"/>
    <property type="match status" value="1"/>
</dbReference>
<evidence type="ECO:0000313" key="5">
    <source>
        <dbReference type="EMBL" id="MCV2369162.1"/>
    </source>
</evidence>
<comment type="catalytic activity">
    <reaction evidence="2">
        <text>2 GTP = 3',3'-c-di-GMP + 2 diphosphate</text>
        <dbReference type="Rhea" id="RHEA:24898"/>
        <dbReference type="ChEBI" id="CHEBI:33019"/>
        <dbReference type="ChEBI" id="CHEBI:37565"/>
        <dbReference type="ChEBI" id="CHEBI:58805"/>
        <dbReference type="EC" id="2.7.7.65"/>
    </reaction>
</comment>
<comment type="caution">
    <text evidence="5">The sequence shown here is derived from an EMBL/GenBank/DDBJ whole genome shotgun (WGS) entry which is preliminary data.</text>
</comment>
<reference evidence="5 6" key="1">
    <citation type="submission" date="2021-11" db="EMBL/GenBank/DDBJ databases">
        <authorList>
            <person name="Liang Q."/>
            <person name="Mou H."/>
            <person name="Liu Z."/>
        </authorList>
    </citation>
    <scope>NUCLEOTIDE SEQUENCE [LARGE SCALE GENOMIC DNA]</scope>
    <source>
        <strain evidence="5 6">CHU3</strain>
    </source>
</reference>
<keyword evidence="3" id="KW-0812">Transmembrane</keyword>
<dbReference type="EMBL" id="JAJIRN010000006">
    <property type="protein sequence ID" value="MCV2369162.1"/>
    <property type="molecule type" value="Genomic_DNA"/>
</dbReference>
<feature type="transmembrane region" description="Helical" evidence="3">
    <location>
        <begin position="61"/>
        <end position="83"/>
    </location>
</feature>
<feature type="transmembrane region" description="Helical" evidence="3">
    <location>
        <begin position="109"/>
        <end position="129"/>
    </location>
</feature>
<dbReference type="EC" id="2.7.7.65" evidence="1"/>
<dbReference type="CDD" id="cd01949">
    <property type="entry name" value="GGDEF"/>
    <property type="match status" value="1"/>
</dbReference>
<protein>
    <recommendedName>
        <fullName evidence="1">diguanylate cyclase</fullName>
        <ecNumber evidence="1">2.7.7.65</ecNumber>
    </recommendedName>
</protein>
<name>A0ABT2YGJ5_9BURK</name>
<evidence type="ECO:0000259" key="4">
    <source>
        <dbReference type="PROSITE" id="PS50887"/>
    </source>
</evidence>
<keyword evidence="3" id="KW-1133">Transmembrane helix</keyword>
<feature type="transmembrane region" description="Helical" evidence="3">
    <location>
        <begin position="183"/>
        <end position="205"/>
    </location>
</feature>
<accession>A0ABT2YGJ5</accession>
<organism evidence="5 6">
    <name type="scientific">Roseateles oligotrophus</name>
    <dbReference type="NCBI Taxonomy" id="1769250"/>
    <lineage>
        <taxon>Bacteria</taxon>
        <taxon>Pseudomonadati</taxon>
        <taxon>Pseudomonadota</taxon>
        <taxon>Betaproteobacteria</taxon>
        <taxon>Burkholderiales</taxon>
        <taxon>Sphaerotilaceae</taxon>
        <taxon>Roseateles</taxon>
    </lineage>
</organism>
<dbReference type="PANTHER" id="PTHR45138">
    <property type="entry name" value="REGULATORY COMPONENTS OF SENSORY TRANSDUCTION SYSTEM"/>
    <property type="match status" value="1"/>
</dbReference>
<dbReference type="Pfam" id="PF00990">
    <property type="entry name" value="GGDEF"/>
    <property type="match status" value="1"/>
</dbReference>
<keyword evidence="3" id="KW-0472">Membrane</keyword>
<evidence type="ECO:0000256" key="3">
    <source>
        <dbReference type="SAM" id="Phobius"/>
    </source>
</evidence>
<dbReference type="InterPro" id="IPR043128">
    <property type="entry name" value="Rev_trsase/Diguanyl_cyclase"/>
</dbReference>
<dbReference type="Proteomes" id="UP001209701">
    <property type="component" value="Unassembled WGS sequence"/>
</dbReference>